<dbReference type="EMBL" id="CP131061">
    <property type="protein sequence ID" value="WNY27675.1"/>
    <property type="molecule type" value="Genomic_DNA"/>
</dbReference>
<keyword evidence="1" id="KW-1133">Transmembrane helix</keyword>
<evidence type="ECO:0000313" key="3">
    <source>
        <dbReference type="Proteomes" id="UP001304970"/>
    </source>
</evidence>
<evidence type="ECO:0000256" key="1">
    <source>
        <dbReference type="SAM" id="Phobius"/>
    </source>
</evidence>
<keyword evidence="1" id="KW-0472">Membrane</keyword>
<dbReference type="GeneID" id="89228903"/>
<accession>A0AA96V8P6</accession>
<evidence type="ECO:0000313" key="2">
    <source>
        <dbReference type="EMBL" id="WNY27675.1"/>
    </source>
</evidence>
<dbReference type="RefSeq" id="WP_338097634.1">
    <property type="nucleotide sequence ID" value="NZ_CP131061.1"/>
</dbReference>
<organism evidence="2 3">
    <name type="scientific">Methanolapillus ohkumae</name>
    <dbReference type="NCBI Taxonomy" id="3028298"/>
    <lineage>
        <taxon>Archaea</taxon>
        <taxon>Methanobacteriati</taxon>
        <taxon>Methanobacteriota</taxon>
        <taxon>Stenosarchaea group</taxon>
        <taxon>Methanomicrobia</taxon>
        <taxon>Methanosarcinales</taxon>
        <taxon>Methanosarcinaceae</taxon>
        <taxon>Methanolapillus</taxon>
    </lineage>
</organism>
<keyword evidence="1" id="KW-0812">Transmembrane</keyword>
<reference evidence="2 3" key="1">
    <citation type="submission" date="2023-07" db="EMBL/GenBank/DDBJ databases">
        <title>Closed genome sequence of Methanosarcinaceae archaeon Am2.</title>
        <authorList>
            <person name="Poehlein A."/>
            <person name="Protasov E."/>
            <person name="Platt K."/>
            <person name="Reeh H."/>
            <person name="Daniel R."/>
            <person name="Brune A."/>
        </authorList>
    </citation>
    <scope>NUCLEOTIDE SEQUENCE [LARGE SCALE GENOMIC DNA]</scope>
    <source>
        <strain evidence="2 3">Am2</strain>
    </source>
</reference>
<proteinExistence type="predicted"/>
<keyword evidence="3" id="KW-1185">Reference proteome</keyword>
<feature type="transmembrane region" description="Helical" evidence="1">
    <location>
        <begin position="54"/>
        <end position="74"/>
    </location>
</feature>
<sequence>MNAEKKAKLKTRQQERQLGESVRILNIINLVIMVGGVLLYMLNISPLMTQIGTGLIIAGSVMIVATIAIQLLTASKMRKKK</sequence>
<name>A0AA96V8P6_9EURY</name>
<feature type="transmembrane region" description="Helical" evidence="1">
    <location>
        <begin position="21"/>
        <end position="42"/>
    </location>
</feature>
<protein>
    <submittedName>
        <fullName evidence="2">Uncharacterized protein</fullName>
    </submittedName>
</protein>
<dbReference type="AlphaFoldDB" id="A0AA96V8P6"/>
<gene>
    <name evidence="2" type="ORF">MsAm2_14800</name>
</gene>
<dbReference type="Proteomes" id="UP001304970">
    <property type="component" value="Chromosome"/>
</dbReference>